<protein>
    <submittedName>
        <fullName evidence="4">Leucine-rich repeat-containing protein 7</fullName>
    </submittedName>
</protein>
<dbReference type="Pfam" id="PF00560">
    <property type="entry name" value="LRR_1"/>
    <property type="match status" value="1"/>
</dbReference>
<dbReference type="PANTHER" id="PTHR48051">
    <property type="match status" value="1"/>
</dbReference>
<evidence type="ECO:0000256" key="2">
    <source>
        <dbReference type="ARBA" id="ARBA00022737"/>
    </source>
</evidence>
<dbReference type="AlphaFoldDB" id="A0A0R3SH07"/>
<name>A0A0R3SH07_HYMDI</name>
<reference evidence="4" key="1">
    <citation type="submission" date="2017-02" db="UniProtKB">
        <authorList>
            <consortium name="WormBaseParasite"/>
        </authorList>
    </citation>
    <scope>IDENTIFICATION</scope>
</reference>
<dbReference type="InterPro" id="IPR050216">
    <property type="entry name" value="LRR_domain-containing"/>
</dbReference>
<dbReference type="SMART" id="SM00364">
    <property type="entry name" value="LRR_BAC"/>
    <property type="match status" value="5"/>
</dbReference>
<evidence type="ECO:0000259" key="3">
    <source>
        <dbReference type="Pfam" id="PF23598"/>
    </source>
</evidence>
<dbReference type="InterPro" id="IPR003591">
    <property type="entry name" value="Leu-rich_rpt_typical-subtyp"/>
</dbReference>
<dbReference type="PROSITE" id="PS51450">
    <property type="entry name" value="LRR"/>
    <property type="match status" value="2"/>
</dbReference>
<evidence type="ECO:0000256" key="1">
    <source>
        <dbReference type="ARBA" id="ARBA00022614"/>
    </source>
</evidence>
<dbReference type="InterPro" id="IPR055414">
    <property type="entry name" value="LRR_R13L4/SHOC2-like"/>
</dbReference>
<proteinExistence type="predicted"/>
<evidence type="ECO:0000313" key="4">
    <source>
        <dbReference type="WBParaSite" id="HDID_0000421901-mRNA-1"/>
    </source>
</evidence>
<dbReference type="STRING" id="6216.A0A0R3SH07"/>
<keyword evidence="1" id="KW-0433">Leucine-rich repeat</keyword>
<keyword evidence="2" id="KW-0677">Repeat</keyword>
<dbReference type="Pfam" id="PF23598">
    <property type="entry name" value="LRR_14"/>
    <property type="match status" value="1"/>
</dbReference>
<dbReference type="SMART" id="SM00369">
    <property type="entry name" value="LRR_TYP"/>
    <property type="match status" value="5"/>
</dbReference>
<dbReference type="InterPro" id="IPR001611">
    <property type="entry name" value="Leu-rich_rpt"/>
</dbReference>
<organism evidence="4">
    <name type="scientific">Hymenolepis diminuta</name>
    <name type="common">Rat tapeworm</name>
    <dbReference type="NCBI Taxonomy" id="6216"/>
    <lineage>
        <taxon>Eukaryota</taxon>
        <taxon>Metazoa</taxon>
        <taxon>Spiralia</taxon>
        <taxon>Lophotrochozoa</taxon>
        <taxon>Platyhelminthes</taxon>
        <taxon>Cestoda</taxon>
        <taxon>Eucestoda</taxon>
        <taxon>Cyclophyllidea</taxon>
        <taxon>Hymenolepididae</taxon>
        <taxon>Hymenolepis</taxon>
    </lineage>
</organism>
<feature type="domain" description="Disease resistance R13L4/SHOC-2-like LRR" evidence="3">
    <location>
        <begin position="40"/>
        <end position="145"/>
    </location>
</feature>
<dbReference type="Gene3D" id="3.80.10.10">
    <property type="entry name" value="Ribonuclease Inhibitor"/>
    <property type="match status" value="1"/>
</dbReference>
<dbReference type="GO" id="GO:0005737">
    <property type="term" value="C:cytoplasm"/>
    <property type="evidence" value="ECO:0007669"/>
    <property type="project" value="TreeGrafter"/>
</dbReference>
<dbReference type="WBParaSite" id="HDID_0000421901-mRNA-1">
    <property type="protein sequence ID" value="HDID_0000421901-mRNA-1"/>
    <property type="gene ID" value="HDID_0000421901"/>
</dbReference>
<dbReference type="SUPFAM" id="SSF52058">
    <property type="entry name" value="L domain-like"/>
    <property type="match status" value="1"/>
</dbReference>
<accession>A0A0R3SH07</accession>
<sequence>LVELDLGSNHLSSLPEELEALVSLEMFRLSYNQLRRLPNTLGKLQRLRVLDLESNQLESLPPCIGDLVNLQDLNVSCNRLTTFPPSIGNLRELRIFKAGENDITELPPEIGNMANLHDFYLNDNHNLNNIPAEMSQCPVLTILSVENCPLRDLPQPIVSGGSAMIIYPLPPFYFALPPDQATLLVSPGIIHFYTINVAH</sequence>
<dbReference type="PRINTS" id="PR00019">
    <property type="entry name" value="LEURICHRPT"/>
</dbReference>
<dbReference type="PANTHER" id="PTHR48051:SF1">
    <property type="entry name" value="RAS SUPPRESSOR PROTEIN 1"/>
    <property type="match status" value="1"/>
</dbReference>
<dbReference type="InterPro" id="IPR032675">
    <property type="entry name" value="LRR_dom_sf"/>
</dbReference>